<feature type="compositionally biased region" description="Basic and acidic residues" evidence="1">
    <location>
        <begin position="1"/>
        <end position="17"/>
    </location>
</feature>
<evidence type="ECO:0000313" key="3">
    <source>
        <dbReference type="Proteomes" id="UP001341840"/>
    </source>
</evidence>
<reference evidence="2 3" key="1">
    <citation type="journal article" date="2023" name="Plants (Basel)">
        <title>Bridging the Gap: Combining Genomics and Transcriptomics Approaches to Understand Stylosanthes scabra, an Orphan Legume from the Brazilian Caatinga.</title>
        <authorList>
            <person name="Ferreira-Neto J.R.C."/>
            <person name="da Silva M.D."/>
            <person name="Binneck E."/>
            <person name="de Melo N.F."/>
            <person name="da Silva R.H."/>
            <person name="de Melo A.L.T.M."/>
            <person name="Pandolfi V."/>
            <person name="Bustamante F.O."/>
            <person name="Brasileiro-Vidal A.C."/>
            <person name="Benko-Iseppon A.M."/>
        </authorList>
    </citation>
    <scope>NUCLEOTIDE SEQUENCE [LARGE SCALE GENOMIC DNA]</scope>
    <source>
        <tissue evidence="2">Leaves</tissue>
    </source>
</reference>
<comment type="caution">
    <text evidence="2">The sequence shown here is derived from an EMBL/GenBank/DDBJ whole genome shotgun (WGS) entry which is preliminary data.</text>
</comment>
<organism evidence="2 3">
    <name type="scientific">Stylosanthes scabra</name>
    <dbReference type="NCBI Taxonomy" id="79078"/>
    <lineage>
        <taxon>Eukaryota</taxon>
        <taxon>Viridiplantae</taxon>
        <taxon>Streptophyta</taxon>
        <taxon>Embryophyta</taxon>
        <taxon>Tracheophyta</taxon>
        <taxon>Spermatophyta</taxon>
        <taxon>Magnoliopsida</taxon>
        <taxon>eudicotyledons</taxon>
        <taxon>Gunneridae</taxon>
        <taxon>Pentapetalae</taxon>
        <taxon>rosids</taxon>
        <taxon>fabids</taxon>
        <taxon>Fabales</taxon>
        <taxon>Fabaceae</taxon>
        <taxon>Papilionoideae</taxon>
        <taxon>50 kb inversion clade</taxon>
        <taxon>dalbergioids sensu lato</taxon>
        <taxon>Dalbergieae</taxon>
        <taxon>Pterocarpus clade</taxon>
        <taxon>Stylosanthes</taxon>
    </lineage>
</organism>
<feature type="region of interest" description="Disordered" evidence="1">
    <location>
        <begin position="1"/>
        <end position="20"/>
    </location>
</feature>
<dbReference type="Proteomes" id="UP001341840">
    <property type="component" value="Unassembled WGS sequence"/>
</dbReference>
<name>A0ABU6QZ60_9FABA</name>
<keyword evidence="3" id="KW-1185">Reference proteome</keyword>
<evidence type="ECO:0000256" key="1">
    <source>
        <dbReference type="SAM" id="MobiDB-lite"/>
    </source>
</evidence>
<protein>
    <submittedName>
        <fullName evidence="2">Uncharacterized protein</fullName>
    </submittedName>
</protein>
<proteinExistence type="predicted"/>
<feature type="non-terminal residue" evidence="2">
    <location>
        <position position="137"/>
    </location>
</feature>
<evidence type="ECO:0000313" key="2">
    <source>
        <dbReference type="EMBL" id="MED6116781.1"/>
    </source>
</evidence>
<sequence>MEHTWEKESDMREHHPLLQEAKLPPISIPLTYTLSHSHTFNPHLSLNSLSLSLNSQPTHTHKFDHNLHSRAPIAIPSVATRCSRHSRPAHTNFEGTRKGRIASVRVACNILKEIQARSWVGFGKFWGTVVVTKCLQE</sequence>
<dbReference type="EMBL" id="JASCZI010003353">
    <property type="protein sequence ID" value="MED6116781.1"/>
    <property type="molecule type" value="Genomic_DNA"/>
</dbReference>
<gene>
    <name evidence="2" type="ORF">PIB30_103394</name>
</gene>
<accession>A0ABU6QZ60</accession>